<evidence type="ECO:0000256" key="1">
    <source>
        <dbReference type="ARBA" id="ARBA00022729"/>
    </source>
</evidence>
<organism evidence="3 4">
    <name type="scientific">Taxus chinensis</name>
    <name type="common">Chinese yew</name>
    <name type="synonym">Taxus wallichiana var. chinensis</name>
    <dbReference type="NCBI Taxonomy" id="29808"/>
    <lineage>
        <taxon>Eukaryota</taxon>
        <taxon>Viridiplantae</taxon>
        <taxon>Streptophyta</taxon>
        <taxon>Embryophyta</taxon>
        <taxon>Tracheophyta</taxon>
        <taxon>Spermatophyta</taxon>
        <taxon>Pinopsida</taxon>
        <taxon>Pinidae</taxon>
        <taxon>Conifers II</taxon>
        <taxon>Cupressales</taxon>
        <taxon>Taxaceae</taxon>
        <taxon>Taxus</taxon>
    </lineage>
</organism>
<dbReference type="PANTHER" id="PTHR33184">
    <property type="entry name" value="PROTEIN TAPETUM DETERMINANT 1-LIKE-RELATED"/>
    <property type="match status" value="1"/>
</dbReference>
<dbReference type="Pfam" id="PF24068">
    <property type="entry name" value="TPD1_C"/>
    <property type="match status" value="1"/>
</dbReference>
<evidence type="ECO:0000256" key="2">
    <source>
        <dbReference type="SAM" id="SignalP"/>
    </source>
</evidence>
<sequence>MWKLSVNNMSASVLFAVYIFLVCVCAVSGISVSGHCSEHDMVVTQGNMGPRYNGIPGYLVSILNVCTTGCSISNVHLSCGWFASAIEINPATFKRLKYNDCLVNGGKPIKAGQTVYFTYANTFPCTLKLSAFTCS</sequence>
<dbReference type="AlphaFoldDB" id="A0AA38F2Z6"/>
<evidence type="ECO:0000313" key="3">
    <source>
        <dbReference type="EMBL" id="KAH9290529.1"/>
    </source>
</evidence>
<reference evidence="3 4" key="1">
    <citation type="journal article" date="2021" name="Nat. Plants">
        <title>The Taxus genome provides insights into paclitaxel biosynthesis.</title>
        <authorList>
            <person name="Xiong X."/>
            <person name="Gou J."/>
            <person name="Liao Q."/>
            <person name="Li Y."/>
            <person name="Zhou Q."/>
            <person name="Bi G."/>
            <person name="Li C."/>
            <person name="Du R."/>
            <person name="Wang X."/>
            <person name="Sun T."/>
            <person name="Guo L."/>
            <person name="Liang H."/>
            <person name="Lu P."/>
            <person name="Wu Y."/>
            <person name="Zhang Z."/>
            <person name="Ro D.K."/>
            <person name="Shang Y."/>
            <person name="Huang S."/>
            <person name="Yan J."/>
        </authorList>
    </citation>
    <scope>NUCLEOTIDE SEQUENCE [LARGE SCALE GENOMIC DNA]</scope>
    <source>
        <strain evidence="3">Ta-2019</strain>
    </source>
</reference>
<dbReference type="InterPro" id="IPR040361">
    <property type="entry name" value="TPD1"/>
</dbReference>
<evidence type="ECO:0008006" key="5">
    <source>
        <dbReference type="Google" id="ProtNLM"/>
    </source>
</evidence>
<keyword evidence="1 2" id="KW-0732">Signal</keyword>
<dbReference type="OMA" id="DDKCDKS"/>
<dbReference type="PANTHER" id="PTHR33184:SF67">
    <property type="entry name" value="PROTEIN TAPETUM DETERMINANT 1"/>
    <property type="match status" value="1"/>
</dbReference>
<keyword evidence="4" id="KW-1185">Reference proteome</keyword>
<proteinExistence type="predicted"/>
<feature type="signal peptide" evidence="2">
    <location>
        <begin position="1"/>
        <end position="29"/>
    </location>
</feature>
<dbReference type="GO" id="GO:0001709">
    <property type="term" value="P:cell fate determination"/>
    <property type="evidence" value="ECO:0007669"/>
    <property type="project" value="TreeGrafter"/>
</dbReference>
<gene>
    <name evidence="3" type="ORF">KI387_034646</name>
</gene>
<dbReference type="EMBL" id="JAHRHJ020003813">
    <property type="protein sequence ID" value="KAH9290529.1"/>
    <property type="molecule type" value="Genomic_DNA"/>
</dbReference>
<evidence type="ECO:0000313" key="4">
    <source>
        <dbReference type="Proteomes" id="UP000824469"/>
    </source>
</evidence>
<protein>
    <recommendedName>
        <fullName evidence="5">TPD1 protein homolog 1-like</fullName>
    </recommendedName>
</protein>
<comment type="caution">
    <text evidence="3">The sequence shown here is derived from an EMBL/GenBank/DDBJ whole genome shotgun (WGS) entry which is preliminary data.</text>
</comment>
<name>A0AA38F2Z6_TAXCH</name>
<feature type="chain" id="PRO_5041319552" description="TPD1 protein homolog 1-like" evidence="2">
    <location>
        <begin position="30"/>
        <end position="135"/>
    </location>
</feature>
<accession>A0AA38F2Z6</accession>
<dbReference type="Proteomes" id="UP000824469">
    <property type="component" value="Unassembled WGS sequence"/>
</dbReference>